<dbReference type="SUPFAM" id="SSF51230">
    <property type="entry name" value="Single hybrid motif"/>
    <property type="match status" value="1"/>
</dbReference>
<dbReference type="Pfam" id="PF00364">
    <property type="entry name" value="Biotin_lipoyl"/>
    <property type="match status" value="1"/>
</dbReference>
<dbReference type="Gene3D" id="2.40.50.100">
    <property type="match status" value="1"/>
</dbReference>
<feature type="region of interest" description="Disordered" evidence="13">
    <location>
        <begin position="87"/>
        <end position="120"/>
    </location>
</feature>
<dbReference type="InterPro" id="IPR036188">
    <property type="entry name" value="FAD/NAD-bd_sf"/>
</dbReference>
<dbReference type="RefSeq" id="WP_379054847.1">
    <property type="nucleotide sequence ID" value="NZ_JBHTKB010000001.1"/>
</dbReference>
<feature type="domain" description="Lipoyl-binding" evidence="14">
    <location>
        <begin position="4"/>
        <end position="78"/>
    </location>
</feature>
<evidence type="ECO:0000256" key="1">
    <source>
        <dbReference type="ARBA" id="ARBA00001938"/>
    </source>
</evidence>
<evidence type="ECO:0000256" key="10">
    <source>
        <dbReference type="ARBA" id="ARBA00023284"/>
    </source>
</evidence>
<keyword evidence="16" id="KW-1185">Reference proteome</keyword>
<comment type="caution">
    <text evidence="15">The sequence shown here is derived from an EMBL/GenBank/DDBJ whole genome shotgun (WGS) entry which is preliminary data.</text>
</comment>
<dbReference type="InterPro" id="IPR011053">
    <property type="entry name" value="Single_hybrid_motif"/>
</dbReference>
<dbReference type="Gene3D" id="3.30.390.30">
    <property type="match status" value="1"/>
</dbReference>
<keyword evidence="5" id="KW-0450">Lipoyl</keyword>
<dbReference type="CDD" id="cd06849">
    <property type="entry name" value="lipoyl_domain"/>
    <property type="match status" value="1"/>
</dbReference>
<proteinExistence type="inferred from homology"/>
<reference evidence="16" key="1">
    <citation type="journal article" date="2019" name="Int. J. Syst. Evol. Microbiol.">
        <title>The Global Catalogue of Microorganisms (GCM) 10K type strain sequencing project: providing services to taxonomists for standard genome sequencing and annotation.</title>
        <authorList>
            <consortium name="The Broad Institute Genomics Platform"/>
            <consortium name="The Broad Institute Genome Sequencing Center for Infectious Disease"/>
            <person name="Wu L."/>
            <person name="Ma J."/>
        </authorList>
    </citation>
    <scope>NUCLEOTIDE SEQUENCE [LARGE SCALE GENOMIC DNA]</scope>
    <source>
        <strain evidence="16">CCUG 58412</strain>
    </source>
</reference>
<evidence type="ECO:0000313" key="16">
    <source>
        <dbReference type="Proteomes" id="UP001597128"/>
    </source>
</evidence>
<accession>A0ABW3F5W3</accession>
<dbReference type="SUPFAM" id="SSF55424">
    <property type="entry name" value="FAD/NAD-linked reductases, dimerisation (C-terminal) domain"/>
    <property type="match status" value="1"/>
</dbReference>
<dbReference type="GO" id="GO:0004148">
    <property type="term" value="F:dihydrolipoyl dehydrogenase (NADH) activity"/>
    <property type="evidence" value="ECO:0007669"/>
    <property type="project" value="UniProtKB-EC"/>
</dbReference>
<comment type="cofactor">
    <cofactor evidence="1">
        <name>(R)-lipoate</name>
        <dbReference type="ChEBI" id="CHEBI:83088"/>
    </cofactor>
</comment>
<keyword evidence="9" id="KW-1015">Disulfide bond</keyword>
<dbReference type="InterPro" id="IPR012999">
    <property type="entry name" value="Pyr_OxRdtase_I_AS"/>
</dbReference>
<comment type="catalytic activity">
    <reaction evidence="11 12">
        <text>N(6)-[(R)-dihydrolipoyl]-L-lysyl-[protein] + NAD(+) = N(6)-[(R)-lipoyl]-L-lysyl-[protein] + NADH + H(+)</text>
        <dbReference type="Rhea" id="RHEA:15045"/>
        <dbReference type="Rhea" id="RHEA-COMP:10474"/>
        <dbReference type="Rhea" id="RHEA-COMP:10475"/>
        <dbReference type="ChEBI" id="CHEBI:15378"/>
        <dbReference type="ChEBI" id="CHEBI:57540"/>
        <dbReference type="ChEBI" id="CHEBI:57945"/>
        <dbReference type="ChEBI" id="CHEBI:83099"/>
        <dbReference type="ChEBI" id="CHEBI:83100"/>
        <dbReference type="EC" id="1.8.1.4"/>
    </reaction>
</comment>
<evidence type="ECO:0000256" key="12">
    <source>
        <dbReference type="RuleBase" id="RU003692"/>
    </source>
</evidence>
<dbReference type="PANTHER" id="PTHR22912">
    <property type="entry name" value="DISULFIDE OXIDOREDUCTASE"/>
    <property type="match status" value="1"/>
</dbReference>
<evidence type="ECO:0000256" key="8">
    <source>
        <dbReference type="ARBA" id="ARBA00023027"/>
    </source>
</evidence>
<organism evidence="15 16">
    <name type="scientific">Methylophilus luteus</name>
    <dbReference type="NCBI Taxonomy" id="640108"/>
    <lineage>
        <taxon>Bacteria</taxon>
        <taxon>Pseudomonadati</taxon>
        <taxon>Pseudomonadota</taxon>
        <taxon>Betaproteobacteria</taxon>
        <taxon>Nitrosomonadales</taxon>
        <taxon>Methylophilaceae</taxon>
        <taxon>Methylophilus</taxon>
    </lineage>
</organism>
<evidence type="ECO:0000256" key="11">
    <source>
        <dbReference type="ARBA" id="ARBA00049187"/>
    </source>
</evidence>
<comment type="similarity">
    <text evidence="2 12">Belongs to the class-I pyridine nucleotide-disulfide oxidoreductase family.</text>
</comment>
<evidence type="ECO:0000256" key="13">
    <source>
        <dbReference type="SAM" id="MobiDB-lite"/>
    </source>
</evidence>
<dbReference type="InterPro" id="IPR006258">
    <property type="entry name" value="Lipoamide_DH"/>
</dbReference>
<name>A0ABW3F5W3_9PROT</name>
<dbReference type="PROSITE" id="PS00189">
    <property type="entry name" value="LIPOYL"/>
    <property type="match status" value="1"/>
</dbReference>
<keyword evidence="4 12" id="KW-0285">Flavoprotein</keyword>
<keyword evidence="7 12" id="KW-0560">Oxidoreductase</keyword>
<keyword evidence="8 12" id="KW-0520">NAD</keyword>
<dbReference type="Gene3D" id="3.50.50.60">
    <property type="entry name" value="FAD/NAD(P)-binding domain"/>
    <property type="match status" value="2"/>
</dbReference>
<dbReference type="PRINTS" id="PR00368">
    <property type="entry name" value="FADPNR"/>
</dbReference>
<feature type="compositionally biased region" description="Pro residues" evidence="13">
    <location>
        <begin position="91"/>
        <end position="103"/>
    </location>
</feature>
<comment type="cofactor">
    <cofactor evidence="12">
        <name>FAD</name>
        <dbReference type="ChEBI" id="CHEBI:57692"/>
    </cofactor>
    <text evidence="12">Binds 1 FAD per subunit.</text>
</comment>
<dbReference type="PRINTS" id="PR00411">
    <property type="entry name" value="PNDRDTASEI"/>
</dbReference>
<dbReference type="Pfam" id="PF02852">
    <property type="entry name" value="Pyr_redox_dim"/>
    <property type="match status" value="1"/>
</dbReference>
<comment type="miscellaneous">
    <text evidence="12">The active site is a redox-active disulfide bond.</text>
</comment>
<dbReference type="PROSITE" id="PS00076">
    <property type="entry name" value="PYRIDINE_REDOX_1"/>
    <property type="match status" value="1"/>
</dbReference>
<dbReference type="PROSITE" id="PS50968">
    <property type="entry name" value="BIOTINYL_LIPOYL"/>
    <property type="match status" value="1"/>
</dbReference>
<dbReference type="InterPro" id="IPR003016">
    <property type="entry name" value="2-oxoA_DH_lipoyl-BS"/>
</dbReference>
<keyword evidence="6 12" id="KW-0274">FAD</keyword>
<evidence type="ECO:0000313" key="15">
    <source>
        <dbReference type="EMBL" id="MFD0912164.1"/>
    </source>
</evidence>
<dbReference type="PANTHER" id="PTHR22912:SF160">
    <property type="entry name" value="DIHYDROLIPOYL DEHYDROGENASE"/>
    <property type="match status" value="1"/>
</dbReference>
<dbReference type="InterPro" id="IPR000089">
    <property type="entry name" value="Biotin_lipoyl"/>
</dbReference>
<dbReference type="Pfam" id="PF07992">
    <property type="entry name" value="Pyr_redox_2"/>
    <property type="match status" value="1"/>
</dbReference>
<evidence type="ECO:0000256" key="2">
    <source>
        <dbReference type="ARBA" id="ARBA00007532"/>
    </source>
</evidence>
<feature type="compositionally biased region" description="Low complexity" evidence="13">
    <location>
        <begin position="104"/>
        <end position="120"/>
    </location>
</feature>
<gene>
    <name evidence="15" type="primary">lpdA</name>
    <name evidence="15" type="ORF">ACFQ1Z_01265</name>
</gene>
<sequence length="597" mass="62000">MSQLVEVVVPDIGNFDSVDVIEVLVAVGDTIDKEDSLVTVESDKASMDIPSSHAGVVKELKIAVGDKVAKGSLILLLESAAAASAETKPAEPAPAATPAPTPAPAAATSPETKAAAPQAAVATGNNDVTCQVMVLGSGPGGYTAAFRAADLGLKVVLIERYPTLGGVCLNVGCIPSKALLHTAKVITEAEETASHGLTFGKPAIDLDKLRNWKSNDVVNKLTGGLAQMAKARGVTVVTGLGKFTSPNQIAVTAADGKTTLVGFDNAIIAAGSQASKFPGAPDDDRIMDSTGALALADIPGRMLVVGGGIIGLEMGTVYDALGTKVSVVEFMDGLIPGADRDLIRPLQKRMEKRFESIMVSTKVAKLEAKADGIYVDFEGENAPKETQKYDRVLVSIGRRPNGKNIGAENAGVAVDDRGFIAVDKQMRTNVPHIFAIGDIVGQPMLAHKATHEAKVAAEVIAGHKVEFVASVIPSVAYTDPEVAWVGLTETEAKAKGIEIDKASFPWAASGRALSIARTEGATKLIFDKQTHRVIGAGIVGINAGELLAEAVLAIEMGADAHDLGLTIHAHPTLSETICFAAEVKEGTITDMLPPKKR</sequence>
<evidence type="ECO:0000256" key="4">
    <source>
        <dbReference type="ARBA" id="ARBA00022630"/>
    </source>
</evidence>
<evidence type="ECO:0000256" key="5">
    <source>
        <dbReference type="ARBA" id="ARBA00022823"/>
    </source>
</evidence>
<evidence type="ECO:0000256" key="7">
    <source>
        <dbReference type="ARBA" id="ARBA00023002"/>
    </source>
</evidence>
<evidence type="ECO:0000256" key="9">
    <source>
        <dbReference type="ARBA" id="ARBA00023157"/>
    </source>
</evidence>
<dbReference type="InterPro" id="IPR050151">
    <property type="entry name" value="Class-I_Pyr_Nuc-Dis_Oxidored"/>
</dbReference>
<dbReference type="InterPro" id="IPR016156">
    <property type="entry name" value="FAD/NAD-linked_Rdtase_dimer_sf"/>
</dbReference>
<keyword evidence="10 12" id="KW-0676">Redox-active center</keyword>
<evidence type="ECO:0000256" key="6">
    <source>
        <dbReference type="ARBA" id="ARBA00022827"/>
    </source>
</evidence>
<evidence type="ECO:0000259" key="14">
    <source>
        <dbReference type="PROSITE" id="PS50968"/>
    </source>
</evidence>
<dbReference type="EC" id="1.8.1.4" evidence="3 12"/>
<dbReference type="NCBIfam" id="TIGR01350">
    <property type="entry name" value="lipoamide_DH"/>
    <property type="match status" value="1"/>
</dbReference>
<dbReference type="EMBL" id="JBHTKB010000001">
    <property type="protein sequence ID" value="MFD0912164.1"/>
    <property type="molecule type" value="Genomic_DNA"/>
</dbReference>
<dbReference type="InterPro" id="IPR023753">
    <property type="entry name" value="FAD/NAD-binding_dom"/>
</dbReference>
<dbReference type="InterPro" id="IPR004099">
    <property type="entry name" value="Pyr_nucl-diS_OxRdtase_dimer"/>
</dbReference>
<evidence type="ECO:0000256" key="3">
    <source>
        <dbReference type="ARBA" id="ARBA00012608"/>
    </source>
</evidence>
<dbReference type="SUPFAM" id="SSF51905">
    <property type="entry name" value="FAD/NAD(P)-binding domain"/>
    <property type="match status" value="1"/>
</dbReference>
<dbReference type="Proteomes" id="UP001597128">
    <property type="component" value="Unassembled WGS sequence"/>
</dbReference>
<protein>
    <recommendedName>
        <fullName evidence="3 12">Dihydrolipoyl dehydrogenase</fullName>
        <ecNumber evidence="3 12">1.8.1.4</ecNumber>
    </recommendedName>
</protein>